<proteinExistence type="predicted"/>
<sequence length="112" mass="12698">MFRAGEEGENPHCDRDILSSLPGIVENGFTCSKLGKKERTPAATRYHSHHQQELLYLDVDLRLRSGVSVANYSGVFPERPDSNSEVFNTRNLGISRSWVLETSEFESRDLQN</sequence>
<keyword evidence="1" id="KW-1185">Reference proteome</keyword>
<gene>
    <name evidence="2" type="primary">LOC112904375</name>
</gene>
<dbReference type="KEGG" id="apln:112904375"/>
<dbReference type="RefSeq" id="XP_025830014.1">
    <property type="nucleotide sequence ID" value="XM_025974229.1"/>
</dbReference>
<dbReference type="Proteomes" id="UP000192223">
    <property type="component" value="Unplaced"/>
</dbReference>
<protein>
    <submittedName>
        <fullName evidence="2">Uncharacterized protein LOC112904375</fullName>
    </submittedName>
</protein>
<reference evidence="2" key="1">
    <citation type="submission" date="2025-08" db="UniProtKB">
        <authorList>
            <consortium name="RefSeq"/>
        </authorList>
    </citation>
    <scope>IDENTIFICATION</scope>
    <source>
        <tissue evidence="2">Entire body</tissue>
    </source>
</reference>
<dbReference type="InParanoid" id="A0A7F5R3Y4"/>
<dbReference type="GeneID" id="112904375"/>
<accession>A0A7F5R3Y4</accession>
<name>A0A7F5R3Y4_AGRPL</name>
<organism evidence="1 2">
    <name type="scientific">Agrilus planipennis</name>
    <name type="common">Emerald ash borer</name>
    <name type="synonym">Agrilus marcopoli</name>
    <dbReference type="NCBI Taxonomy" id="224129"/>
    <lineage>
        <taxon>Eukaryota</taxon>
        <taxon>Metazoa</taxon>
        <taxon>Ecdysozoa</taxon>
        <taxon>Arthropoda</taxon>
        <taxon>Hexapoda</taxon>
        <taxon>Insecta</taxon>
        <taxon>Pterygota</taxon>
        <taxon>Neoptera</taxon>
        <taxon>Endopterygota</taxon>
        <taxon>Coleoptera</taxon>
        <taxon>Polyphaga</taxon>
        <taxon>Elateriformia</taxon>
        <taxon>Buprestoidea</taxon>
        <taxon>Buprestidae</taxon>
        <taxon>Agrilinae</taxon>
        <taxon>Agrilus</taxon>
    </lineage>
</organism>
<evidence type="ECO:0000313" key="1">
    <source>
        <dbReference type="Proteomes" id="UP000192223"/>
    </source>
</evidence>
<evidence type="ECO:0000313" key="2">
    <source>
        <dbReference type="RefSeq" id="XP_025830014.1"/>
    </source>
</evidence>
<dbReference type="AlphaFoldDB" id="A0A7F5R3Y4"/>